<dbReference type="Gene3D" id="3.40.50.300">
    <property type="entry name" value="P-loop containing nucleotide triphosphate hydrolases"/>
    <property type="match status" value="1"/>
</dbReference>
<dbReference type="GO" id="GO:0008817">
    <property type="term" value="F:corrinoid adenosyltransferase activity"/>
    <property type="evidence" value="ECO:0007669"/>
    <property type="project" value="UniProtKB-EC"/>
</dbReference>
<dbReference type="GO" id="GO:0009236">
    <property type="term" value="P:cobalamin biosynthetic process"/>
    <property type="evidence" value="ECO:0007669"/>
    <property type="project" value="InterPro"/>
</dbReference>
<dbReference type="InterPro" id="IPR003724">
    <property type="entry name" value="CblAdoTrfase_CobA"/>
</dbReference>
<protein>
    <submittedName>
        <fullName evidence="1">Cob(I)alamin adenosyltransferase</fullName>
        <ecNumber evidence="1">2.5.1.17</ecNumber>
    </submittedName>
</protein>
<dbReference type="EC" id="2.5.1.17" evidence="1"/>
<dbReference type="SUPFAM" id="SSF52540">
    <property type="entry name" value="P-loop containing nucleoside triphosphate hydrolases"/>
    <property type="match status" value="1"/>
</dbReference>
<gene>
    <name evidence="1" type="ORF">Sv326_1029</name>
</gene>
<name>A0A7D6BVD1_FERL1</name>
<accession>A0A7D6BVD1</accession>
<sequence>MLYIYTGEGGGKTTAALGLALRSVGHGHKVVIVQFMKGRKDIGEWKIARRLHPHYEIHQFGREEFVDLKNPAKEDAELAQKGMEFARSAAANRPNLLILDELNITIAAGLVKLGDVMKLLDEVPKETVVVITGRYAPKELIDRADFVNEVKDVKHPFKKGMPAAEGIQY</sequence>
<dbReference type="Proteomes" id="UP000510821">
    <property type="component" value="Chromosome"/>
</dbReference>
<reference evidence="2" key="1">
    <citation type="submission" date="2020-07" db="EMBL/GenBank/DDBJ databases">
        <title>Metabolic diversity and evolutionary history of the archaeal phylum ###Micrarchaeota### uncovered from a freshwater lake metagenome.</title>
        <authorList>
            <person name="Kadnikov V.V."/>
            <person name="Savvichev A.S."/>
            <person name="Mardanov A.V."/>
            <person name="Beletsky A.V."/>
            <person name="Chupakov A.V."/>
            <person name="Kokryatskaya N.M."/>
            <person name="Pimenov N.V."/>
            <person name="Ravin N.V."/>
        </authorList>
    </citation>
    <scope>NUCLEOTIDE SEQUENCE [LARGE SCALE GENOMIC DNA]</scope>
</reference>
<evidence type="ECO:0000313" key="1">
    <source>
        <dbReference type="EMBL" id="QLJ53204.1"/>
    </source>
</evidence>
<dbReference type="GO" id="GO:0005524">
    <property type="term" value="F:ATP binding"/>
    <property type="evidence" value="ECO:0007669"/>
    <property type="project" value="InterPro"/>
</dbReference>
<evidence type="ECO:0000313" key="2">
    <source>
        <dbReference type="Proteomes" id="UP000510821"/>
    </source>
</evidence>
<dbReference type="PANTHER" id="PTHR46638">
    <property type="entry name" value="CORRINOID ADENOSYLTRANSFERASE"/>
    <property type="match status" value="1"/>
</dbReference>
<dbReference type="AlphaFoldDB" id="A0A7D6BVD1"/>
<dbReference type="Pfam" id="PF02572">
    <property type="entry name" value="CobA_CobO_BtuR"/>
    <property type="match status" value="1"/>
</dbReference>
<dbReference type="PANTHER" id="PTHR46638:SF1">
    <property type="entry name" value="CORRINOID ADENOSYLTRANSFERASE"/>
    <property type="match status" value="1"/>
</dbReference>
<keyword evidence="1" id="KW-0808">Transferase</keyword>
<organism evidence="1 2">
    <name type="scientific">Fermentimicrarchaeum limneticum</name>
    <dbReference type="NCBI Taxonomy" id="2795018"/>
    <lineage>
        <taxon>Archaea</taxon>
        <taxon>Candidatus Micrarchaeota</taxon>
        <taxon>Candidatus Fermentimicrarchaeales</taxon>
        <taxon>Candidatus Fermentimicrarchaeaceae</taxon>
        <taxon>Candidatus Fermentimicrarchaeum</taxon>
    </lineage>
</organism>
<dbReference type="EMBL" id="CP058998">
    <property type="protein sequence ID" value="QLJ53204.1"/>
    <property type="molecule type" value="Genomic_DNA"/>
</dbReference>
<dbReference type="KEGG" id="flt:Sv326_1029"/>
<proteinExistence type="predicted"/>
<dbReference type="PIRSF" id="PIRSF015617">
    <property type="entry name" value="Adensltrnsf_CobA"/>
    <property type="match status" value="1"/>
</dbReference>
<dbReference type="InterPro" id="IPR027417">
    <property type="entry name" value="P-loop_NTPase"/>
</dbReference>